<name>A0A0F4GED3_9PEZI</name>
<evidence type="ECO:0000256" key="1">
    <source>
        <dbReference type="SAM" id="MobiDB-lite"/>
    </source>
</evidence>
<dbReference type="AlphaFoldDB" id="A0A0F4GED3"/>
<gene>
    <name evidence="2" type="ORF">TI39_contig3897g00001</name>
</gene>
<evidence type="ECO:0000313" key="3">
    <source>
        <dbReference type="Proteomes" id="UP000033647"/>
    </source>
</evidence>
<reference evidence="2 3" key="1">
    <citation type="submission" date="2015-03" db="EMBL/GenBank/DDBJ databases">
        <title>RNA-seq based gene annotation and comparative genomics of four Zymoseptoria species reveal species-specific pathogenicity related genes and transposable element activity.</title>
        <authorList>
            <person name="Grandaubert J."/>
            <person name="Bhattacharyya A."/>
            <person name="Stukenbrock E.H."/>
        </authorList>
    </citation>
    <scope>NUCLEOTIDE SEQUENCE [LARGE SCALE GENOMIC DNA]</scope>
    <source>
        <strain evidence="2 3">Zb18110</strain>
    </source>
</reference>
<organism evidence="2 3">
    <name type="scientific">Zymoseptoria brevis</name>
    <dbReference type="NCBI Taxonomy" id="1047168"/>
    <lineage>
        <taxon>Eukaryota</taxon>
        <taxon>Fungi</taxon>
        <taxon>Dikarya</taxon>
        <taxon>Ascomycota</taxon>
        <taxon>Pezizomycotina</taxon>
        <taxon>Dothideomycetes</taxon>
        <taxon>Dothideomycetidae</taxon>
        <taxon>Mycosphaerellales</taxon>
        <taxon>Mycosphaerellaceae</taxon>
        <taxon>Zymoseptoria</taxon>
    </lineage>
</organism>
<dbReference type="Proteomes" id="UP000033647">
    <property type="component" value="Unassembled WGS sequence"/>
</dbReference>
<accession>A0A0F4GED3</accession>
<proteinExistence type="predicted"/>
<feature type="region of interest" description="Disordered" evidence="1">
    <location>
        <begin position="1"/>
        <end position="39"/>
    </location>
</feature>
<feature type="non-terminal residue" evidence="2">
    <location>
        <position position="70"/>
    </location>
</feature>
<dbReference type="EMBL" id="LAFY01003867">
    <property type="protein sequence ID" value="KJX95684.1"/>
    <property type="molecule type" value="Genomic_DNA"/>
</dbReference>
<feature type="non-terminal residue" evidence="2">
    <location>
        <position position="1"/>
    </location>
</feature>
<keyword evidence="3" id="KW-1185">Reference proteome</keyword>
<evidence type="ECO:0000313" key="2">
    <source>
        <dbReference type="EMBL" id="KJX95684.1"/>
    </source>
</evidence>
<feature type="compositionally biased region" description="Low complexity" evidence="1">
    <location>
        <begin position="1"/>
        <end position="24"/>
    </location>
</feature>
<protein>
    <submittedName>
        <fullName evidence="2">Uncharacterized protein</fullName>
    </submittedName>
</protein>
<comment type="caution">
    <text evidence="2">The sequence shown here is derived from an EMBL/GenBank/DDBJ whole genome shotgun (WGS) entry which is preliminary data.</text>
</comment>
<sequence>PLPSYRYYGTTSSASASASSRRSGPNYYRYPGSASVYRPSARSASSGRVFFRPYSGSATTSLRRRRASRV</sequence>